<gene>
    <name evidence="2" type="ordered locus">Jden_1422</name>
</gene>
<proteinExistence type="predicted"/>
<organism evidence="2 3">
    <name type="scientific">Jonesia denitrificans (strain ATCC 14870 / DSM 20603 / BCRC 15368 / CIP 55.134 / JCM 11481 / NBRC 15587 / NCTC 10816 / Prevot 55134)</name>
    <name type="common">Listeria denitrificans</name>
    <dbReference type="NCBI Taxonomy" id="471856"/>
    <lineage>
        <taxon>Bacteria</taxon>
        <taxon>Bacillati</taxon>
        <taxon>Actinomycetota</taxon>
        <taxon>Actinomycetes</taxon>
        <taxon>Micrococcales</taxon>
        <taxon>Jonesiaceae</taxon>
        <taxon>Jonesia</taxon>
    </lineage>
</organism>
<feature type="transmembrane region" description="Helical" evidence="1">
    <location>
        <begin position="21"/>
        <end position="39"/>
    </location>
</feature>
<dbReference type="EMBL" id="CP001706">
    <property type="protein sequence ID" value="ACV09074.1"/>
    <property type="molecule type" value="Genomic_DNA"/>
</dbReference>
<keyword evidence="1" id="KW-0812">Transmembrane</keyword>
<dbReference type="Proteomes" id="UP000000628">
    <property type="component" value="Chromosome"/>
</dbReference>
<dbReference type="eggNOG" id="COG1657">
    <property type="taxonomic scope" value="Bacteria"/>
</dbReference>
<evidence type="ECO:0000313" key="2">
    <source>
        <dbReference type="EMBL" id="ACV09074.1"/>
    </source>
</evidence>
<accession>C7R4L7</accession>
<feature type="transmembrane region" description="Helical" evidence="1">
    <location>
        <begin position="223"/>
        <end position="240"/>
    </location>
</feature>
<evidence type="ECO:0000256" key="1">
    <source>
        <dbReference type="SAM" id="Phobius"/>
    </source>
</evidence>
<dbReference type="STRING" id="471856.Jden_1422"/>
<sequence>MRHYVLRVPGSRHRLRSALGRVKALLPTVAWGIVVALVLPPVAHNNHDPELDILPSCPGITLGVDYGVLDHNAELVCVTGLTQTITGRELARHAGITLEGTARIPAFVCRVQGRPTATERIPAAGHHITEACVHTPQATAYWTLWVKENTTTSFEYAHYGVDTIRLTHGDVLVLSYHTGDTPPTTPDTALADLQVRTVSVNDHPPDNTPAETITTTSVTNNRAVIITCCIIAAAVVLVIIRRRAQRTTRHTPGTPL</sequence>
<dbReference type="AlphaFoldDB" id="C7R4L7"/>
<dbReference type="KEGG" id="jde:Jden_1422"/>
<name>C7R4L7_JONDD</name>
<keyword evidence="3" id="KW-1185">Reference proteome</keyword>
<reference evidence="2 3" key="1">
    <citation type="journal article" date="2009" name="Stand. Genomic Sci.">
        <title>Complete genome sequence of Jonesia denitrificans type strain (Prevot 55134).</title>
        <authorList>
            <person name="Pukall R."/>
            <person name="Gehrich-Schroter G."/>
            <person name="Lapidus A."/>
            <person name="Nolan M."/>
            <person name="Glavina Del Rio T."/>
            <person name="Lucas S."/>
            <person name="Chen F."/>
            <person name="Tice H."/>
            <person name="Pitluck S."/>
            <person name="Cheng J.F."/>
            <person name="Copeland A."/>
            <person name="Saunders E."/>
            <person name="Brettin T."/>
            <person name="Detter J.C."/>
            <person name="Bruce D."/>
            <person name="Goodwin L."/>
            <person name="Pati A."/>
            <person name="Ivanova N."/>
            <person name="Mavromatis K."/>
            <person name="Ovchinnikova G."/>
            <person name="Chen A."/>
            <person name="Palaniappan K."/>
            <person name="Land M."/>
            <person name="Hauser L."/>
            <person name="Chang Y.J."/>
            <person name="Jeffries C.D."/>
            <person name="Chain P."/>
            <person name="Goker M."/>
            <person name="Bristow J."/>
            <person name="Eisen J.A."/>
            <person name="Markowitz V."/>
            <person name="Hugenholtz P."/>
            <person name="Kyrpides N.C."/>
            <person name="Klenk H.P."/>
            <person name="Han C."/>
        </authorList>
    </citation>
    <scope>NUCLEOTIDE SEQUENCE [LARGE SCALE GENOMIC DNA]</scope>
    <source>
        <strain evidence="3">ATCC 14870 / DSM 20603 / BCRC 15368 / CIP 55.134 / JCM 11481 / NBRC 15587 / NCTC 10816 / Prevot 55134</strain>
    </source>
</reference>
<dbReference type="HOGENOM" id="CLU_1084942_0_0_11"/>
<keyword evidence="1" id="KW-1133">Transmembrane helix</keyword>
<keyword evidence="1" id="KW-0472">Membrane</keyword>
<protein>
    <submittedName>
        <fullName evidence="2">Uncharacterized protein</fullName>
    </submittedName>
</protein>
<evidence type="ECO:0000313" key="3">
    <source>
        <dbReference type="Proteomes" id="UP000000628"/>
    </source>
</evidence>